<feature type="domain" description="Solute-binding protein family 5" evidence="1">
    <location>
        <begin position="210"/>
        <end position="560"/>
    </location>
</feature>
<dbReference type="Gene3D" id="3.10.105.10">
    <property type="entry name" value="Dipeptide-binding Protein, Domain 3"/>
    <property type="match status" value="1"/>
</dbReference>
<dbReference type="GO" id="GO:1904680">
    <property type="term" value="F:peptide transmembrane transporter activity"/>
    <property type="evidence" value="ECO:0007669"/>
    <property type="project" value="TreeGrafter"/>
</dbReference>
<evidence type="ECO:0000313" key="2">
    <source>
        <dbReference type="EMBL" id="TLQ00271.1"/>
    </source>
</evidence>
<name>A0A5R9BK41_9MICC</name>
<sequence length="681" mass="74941">MSRWVVIWVAPEYRGVAHITGHSALIFHEEQYVKLRKLSAAAAIMASGALVLSGCTPGDDGENGNGDANGGADNGDANDVVYGEEGDFTQEGQAYIGGEPTDGTRVDLPEDFETREDTIVTSPGGVPFVNYNNDHTLANSVNNSVVAAQIHSGFWYYGTDLSINQNEDFGSFEITEEGDTVYVEDEDGEPEIDEETGEAVVDEEASTSYVIEYNINDEAVWSDETPITVLDYKLQWASQAYDEDAGFEPSGATVALYLPEGLEAEAYDSKTFTAEMPAFNADWQLMLSGPGQPAHLIAEEAGMTPEELNDAIDEGDVDALEEVAPIWNTGLGHHGEWDENQTLSSGPYQLAEWNWEGEETGGSVVLEPNENYWGTPPGTETLIFQFSDESTHVQALENLDYHVVSPQPDEDVADALRGLADSGDFIVHEGDTATWEHIDFQYEQGPFADTPELAEAFALCLPRQEIVEQIIQPINPEAEVLNAREIFNYQDGYDEFVEESYDGRYDEADIDAAAEIIEEHDAEGTDIQIHHFDVPRRSAMVEIIDTYCGEEGAGFNIVEQADANWSPGDEGWEGVGLFAWAGSGQIISGQNIYSTEGNQNTTGYSNEEVDRLWTTVADDVSDEERTEALIEIEQHLWDDLHGIPIFAHPGMDASDASIANVRSTAAQTQIHWNAEQWQRYE</sequence>
<dbReference type="OrthoDB" id="7888869at2"/>
<dbReference type="EMBL" id="VAVZ01000003">
    <property type="protein sequence ID" value="TLQ00271.1"/>
    <property type="molecule type" value="Genomic_DNA"/>
</dbReference>
<dbReference type="InterPro" id="IPR000914">
    <property type="entry name" value="SBP_5_dom"/>
</dbReference>
<dbReference type="Pfam" id="PF00496">
    <property type="entry name" value="SBP_bac_5"/>
    <property type="match status" value="1"/>
</dbReference>
<dbReference type="SUPFAM" id="SSF53850">
    <property type="entry name" value="Periplasmic binding protein-like II"/>
    <property type="match status" value="1"/>
</dbReference>
<dbReference type="GO" id="GO:0015833">
    <property type="term" value="P:peptide transport"/>
    <property type="evidence" value="ECO:0007669"/>
    <property type="project" value="TreeGrafter"/>
</dbReference>
<keyword evidence="3" id="KW-1185">Reference proteome</keyword>
<dbReference type="InterPro" id="IPR039424">
    <property type="entry name" value="SBP_5"/>
</dbReference>
<dbReference type="Proteomes" id="UP000310458">
    <property type="component" value="Unassembled WGS sequence"/>
</dbReference>
<dbReference type="AlphaFoldDB" id="A0A5R9BK41"/>
<reference evidence="2 3" key="1">
    <citation type="submission" date="2019-05" db="EMBL/GenBank/DDBJ databases">
        <title>Nesterenkonia sp. GY074 isolated from the Southern Atlantic Ocean.</title>
        <authorList>
            <person name="Zhang G."/>
        </authorList>
    </citation>
    <scope>NUCLEOTIDE SEQUENCE [LARGE SCALE GENOMIC DNA]</scope>
    <source>
        <strain evidence="2 3">GY074</strain>
    </source>
</reference>
<accession>A0A5R9BK41</accession>
<proteinExistence type="predicted"/>
<evidence type="ECO:0000259" key="1">
    <source>
        <dbReference type="Pfam" id="PF00496"/>
    </source>
</evidence>
<dbReference type="Gene3D" id="3.40.190.10">
    <property type="entry name" value="Periplasmic binding protein-like II"/>
    <property type="match status" value="1"/>
</dbReference>
<comment type="caution">
    <text evidence="2">The sequence shown here is derived from an EMBL/GenBank/DDBJ whole genome shotgun (WGS) entry which is preliminary data.</text>
</comment>
<protein>
    <submittedName>
        <fullName evidence="2">ABC transporter family substrate-binding protein</fullName>
    </submittedName>
</protein>
<organism evidence="2 3">
    <name type="scientific">Nesterenkonia salmonea</name>
    <dbReference type="NCBI Taxonomy" id="1804987"/>
    <lineage>
        <taxon>Bacteria</taxon>
        <taxon>Bacillati</taxon>
        <taxon>Actinomycetota</taxon>
        <taxon>Actinomycetes</taxon>
        <taxon>Micrococcales</taxon>
        <taxon>Micrococcaceae</taxon>
        <taxon>Nesterenkonia</taxon>
    </lineage>
</organism>
<gene>
    <name evidence="2" type="ORF">FEF26_01515</name>
</gene>
<dbReference type="PANTHER" id="PTHR30290:SF65">
    <property type="entry name" value="MONOACYL PHOSPHATIDYLINOSITOL TETRAMANNOSIDE-BINDING PROTEIN LPQW-RELATED"/>
    <property type="match status" value="1"/>
</dbReference>
<evidence type="ECO:0000313" key="3">
    <source>
        <dbReference type="Proteomes" id="UP000310458"/>
    </source>
</evidence>
<dbReference type="PANTHER" id="PTHR30290">
    <property type="entry name" value="PERIPLASMIC BINDING COMPONENT OF ABC TRANSPORTER"/>
    <property type="match status" value="1"/>
</dbReference>